<dbReference type="PANTHER" id="PTHR32282">
    <property type="entry name" value="BINDING PROTEIN TRANSPEPTIDASE, PUTATIVE-RELATED"/>
    <property type="match status" value="1"/>
</dbReference>
<reference evidence="4" key="2">
    <citation type="journal article" date="2021" name="Microbiome">
        <title>Successional dynamics and alternative stable states in a saline activated sludge microbial community over 9 years.</title>
        <authorList>
            <person name="Wang Y."/>
            <person name="Ye J."/>
            <person name="Ju F."/>
            <person name="Liu L."/>
            <person name="Boyd J.A."/>
            <person name="Deng Y."/>
            <person name="Parks D.H."/>
            <person name="Jiang X."/>
            <person name="Yin X."/>
            <person name="Woodcroft B.J."/>
            <person name="Tyson G.W."/>
            <person name="Hugenholtz P."/>
            <person name="Polz M.F."/>
            <person name="Zhang T."/>
        </authorList>
    </citation>
    <scope>NUCLEOTIDE SEQUENCE</scope>
    <source>
        <strain evidence="4">HKST-UBA01</strain>
    </source>
</reference>
<dbReference type="Gene3D" id="3.40.710.10">
    <property type="entry name" value="DD-peptidase/beta-lactamase superfamily"/>
    <property type="match status" value="1"/>
</dbReference>
<dbReference type="EMBL" id="JAGQHR010001053">
    <property type="protein sequence ID" value="MCA9730225.1"/>
    <property type="molecule type" value="Genomic_DNA"/>
</dbReference>
<keyword evidence="1" id="KW-0328">Glycosyltransferase</keyword>
<evidence type="ECO:0000313" key="4">
    <source>
        <dbReference type="EMBL" id="MCA9730225.1"/>
    </source>
</evidence>
<dbReference type="GO" id="GO:0008955">
    <property type="term" value="F:peptidoglycan glycosyltransferase activity"/>
    <property type="evidence" value="ECO:0007669"/>
    <property type="project" value="TreeGrafter"/>
</dbReference>
<feature type="compositionally biased region" description="Low complexity" evidence="3">
    <location>
        <begin position="376"/>
        <end position="392"/>
    </location>
</feature>
<proteinExistence type="predicted"/>
<evidence type="ECO:0000256" key="3">
    <source>
        <dbReference type="SAM" id="MobiDB-lite"/>
    </source>
</evidence>
<feature type="region of interest" description="Disordered" evidence="3">
    <location>
        <begin position="373"/>
        <end position="419"/>
    </location>
</feature>
<dbReference type="PANTHER" id="PTHR32282:SF24">
    <property type="entry name" value="GLYCOSYL TRANSFERASE FAMILY 51 DOMAIN-CONTAINING PROTEIN"/>
    <property type="match status" value="1"/>
</dbReference>
<dbReference type="AlphaFoldDB" id="A0A956RRQ1"/>
<organism evidence="4 5">
    <name type="scientific">Eiseniibacteriota bacterium</name>
    <dbReference type="NCBI Taxonomy" id="2212470"/>
    <lineage>
        <taxon>Bacteria</taxon>
        <taxon>Candidatus Eiseniibacteriota</taxon>
    </lineage>
</organism>
<dbReference type="SUPFAM" id="SSF56601">
    <property type="entry name" value="beta-lactamase/transpeptidase-like"/>
    <property type="match status" value="1"/>
</dbReference>
<evidence type="ECO:0000313" key="5">
    <source>
        <dbReference type="Proteomes" id="UP000697710"/>
    </source>
</evidence>
<dbReference type="InterPro" id="IPR012338">
    <property type="entry name" value="Beta-lactam/transpept-like"/>
</dbReference>
<keyword evidence="2" id="KW-0808">Transferase</keyword>
<dbReference type="InterPro" id="IPR050396">
    <property type="entry name" value="Glycosyltr_51/Transpeptidase"/>
</dbReference>
<dbReference type="GO" id="GO:0030288">
    <property type="term" value="C:outer membrane-bounded periplasmic space"/>
    <property type="evidence" value="ECO:0007669"/>
    <property type="project" value="TreeGrafter"/>
</dbReference>
<protein>
    <recommendedName>
        <fullName evidence="6">Glycosyl transferase family 51 domain-containing protein</fullName>
    </recommendedName>
</protein>
<evidence type="ECO:0008006" key="6">
    <source>
        <dbReference type="Google" id="ProtNLM"/>
    </source>
</evidence>
<evidence type="ECO:0000256" key="1">
    <source>
        <dbReference type="ARBA" id="ARBA00022676"/>
    </source>
</evidence>
<sequence>RKFYRKYQEVDSSQVETVFLDGVRRTPRALTTAYRSLHPSATEAELAGILRRRLEETAPNDKQIASLYEEYAPDRYGLADQGYLAGVHPLELWLVGYRLEHPGAGITQILADSRNERQQVYTWLFKTKRKDAQDARIRSLLEVEAFLEIQRSWARLGYPFANLVPSYATSIGSSGDRPAALADLMGIILNDGVRRPNVRVVDLRFASGTPFETDLERVPDAGQQVMDPAVARRLREELVGVVSFGTARRAFQSVTLDDGTIVPVGGKTGTGDNRIKITAPGGQRVAAKVMNRTASFVFLVGDRFFGTIVAYVPGEQARNYNFTSALPVQCWKTLAPRLHTLFQSPPQTDAMVPMDTTSVGADSVGTVGAAAVETDSSGTGTGAASGPPSATSIPVALDAIPAGSDPLDAAHEGGSPQGR</sequence>
<dbReference type="GO" id="GO:0009252">
    <property type="term" value="P:peptidoglycan biosynthetic process"/>
    <property type="evidence" value="ECO:0007669"/>
    <property type="project" value="TreeGrafter"/>
</dbReference>
<reference evidence="4" key="1">
    <citation type="submission" date="2020-04" db="EMBL/GenBank/DDBJ databases">
        <authorList>
            <person name="Zhang T."/>
        </authorList>
    </citation>
    <scope>NUCLEOTIDE SEQUENCE</scope>
    <source>
        <strain evidence="4">HKST-UBA01</strain>
    </source>
</reference>
<accession>A0A956RRQ1</accession>
<comment type="caution">
    <text evidence="4">The sequence shown here is derived from an EMBL/GenBank/DDBJ whole genome shotgun (WGS) entry which is preliminary data.</text>
</comment>
<name>A0A956RRQ1_UNCEI</name>
<dbReference type="Proteomes" id="UP000697710">
    <property type="component" value="Unassembled WGS sequence"/>
</dbReference>
<evidence type="ECO:0000256" key="2">
    <source>
        <dbReference type="ARBA" id="ARBA00022679"/>
    </source>
</evidence>
<feature type="non-terminal residue" evidence="4">
    <location>
        <position position="1"/>
    </location>
</feature>
<gene>
    <name evidence="4" type="ORF">KC729_21250</name>
</gene>